<keyword evidence="3" id="KW-0274">FAD</keyword>
<evidence type="ECO:0000256" key="1">
    <source>
        <dbReference type="ARBA" id="ARBA00005179"/>
    </source>
</evidence>
<dbReference type="RefSeq" id="XP_046010019.1">
    <property type="nucleotide sequence ID" value="XM_046150297.1"/>
</dbReference>
<reference evidence="6" key="1">
    <citation type="journal article" date="2021" name="Nat. Commun.">
        <title>Genetic determinants of endophytism in the Arabidopsis root mycobiome.</title>
        <authorList>
            <person name="Mesny F."/>
            <person name="Miyauchi S."/>
            <person name="Thiergart T."/>
            <person name="Pickel B."/>
            <person name="Atanasova L."/>
            <person name="Karlsson M."/>
            <person name="Huettel B."/>
            <person name="Barry K.W."/>
            <person name="Haridas S."/>
            <person name="Chen C."/>
            <person name="Bauer D."/>
            <person name="Andreopoulos W."/>
            <person name="Pangilinan J."/>
            <person name="LaButti K."/>
            <person name="Riley R."/>
            <person name="Lipzen A."/>
            <person name="Clum A."/>
            <person name="Drula E."/>
            <person name="Henrissat B."/>
            <person name="Kohler A."/>
            <person name="Grigoriev I.V."/>
            <person name="Martin F.M."/>
            <person name="Hacquard S."/>
        </authorList>
    </citation>
    <scope>NUCLEOTIDE SEQUENCE</scope>
    <source>
        <strain evidence="6">MPI-CAGE-CH-0230</strain>
    </source>
</reference>
<comment type="pathway">
    <text evidence="1">Secondary metabolite biosynthesis.</text>
</comment>
<accession>A0A9P9BRE8</accession>
<keyword evidence="7" id="KW-1185">Reference proteome</keyword>
<proteinExistence type="predicted"/>
<dbReference type="Proteomes" id="UP000756346">
    <property type="component" value="Unassembled WGS sequence"/>
</dbReference>
<dbReference type="GO" id="GO:0071949">
    <property type="term" value="F:FAD binding"/>
    <property type="evidence" value="ECO:0007669"/>
    <property type="project" value="InterPro"/>
</dbReference>
<dbReference type="GeneID" id="70179843"/>
<comment type="caution">
    <text evidence="6">The sequence shown here is derived from an EMBL/GenBank/DDBJ whole genome shotgun (WGS) entry which is preliminary data.</text>
</comment>
<evidence type="ECO:0000256" key="4">
    <source>
        <dbReference type="ARBA" id="ARBA00023002"/>
    </source>
</evidence>
<dbReference type="PRINTS" id="PR00420">
    <property type="entry name" value="RNGMNOXGNASE"/>
</dbReference>
<dbReference type="PANTHER" id="PTHR46865:SF7">
    <property type="entry name" value="MONOOXYGENASE, PUTATIVE (AFU_ORTHOLOGUE AFUA_8G07040)-RELATED"/>
    <property type="match status" value="1"/>
</dbReference>
<evidence type="ECO:0000259" key="5">
    <source>
        <dbReference type="Pfam" id="PF01494"/>
    </source>
</evidence>
<dbReference type="SUPFAM" id="SSF51905">
    <property type="entry name" value="FAD/NAD(P)-binding domain"/>
    <property type="match status" value="1"/>
</dbReference>
<evidence type="ECO:0000256" key="3">
    <source>
        <dbReference type="ARBA" id="ARBA00022827"/>
    </source>
</evidence>
<feature type="domain" description="FAD-binding" evidence="5">
    <location>
        <begin position="3"/>
        <end position="340"/>
    </location>
</feature>
<protein>
    <recommendedName>
        <fullName evidence="5">FAD-binding domain-containing protein</fullName>
    </recommendedName>
</protein>
<dbReference type="Gene3D" id="3.30.9.10">
    <property type="entry name" value="D-Amino Acid Oxidase, subunit A, domain 2"/>
    <property type="match status" value="1"/>
</dbReference>
<organism evidence="6 7">
    <name type="scientific">Microdochium trichocladiopsis</name>
    <dbReference type="NCBI Taxonomy" id="1682393"/>
    <lineage>
        <taxon>Eukaryota</taxon>
        <taxon>Fungi</taxon>
        <taxon>Dikarya</taxon>
        <taxon>Ascomycota</taxon>
        <taxon>Pezizomycotina</taxon>
        <taxon>Sordariomycetes</taxon>
        <taxon>Xylariomycetidae</taxon>
        <taxon>Xylariales</taxon>
        <taxon>Microdochiaceae</taxon>
        <taxon>Microdochium</taxon>
    </lineage>
</organism>
<dbReference type="OrthoDB" id="655030at2759"/>
<dbReference type="GO" id="GO:0016491">
    <property type="term" value="F:oxidoreductase activity"/>
    <property type="evidence" value="ECO:0007669"/>
    <property type="project" value="UniProtKB-KW"/>
</dbReference>
<dbReference type="InterPro" id="IPR051704">
    <property type="entry name" value="FAD_aromatic-hydroxylase"/>
</dbReference>
<dbReference type="EMBL" id="JAGTJQ010000007">
    <property type="protein sequence ID" value="KAH7027220.1"/>
    <property type="molecule type" value="Genomic_DNA"/>
</dbReference>
<name>A0A9P9BRE8_9PEZI</name>
<dbReference type="InterPro" id="IPR002938">
    <property type="entry name" value="FAD-bd"/>
</dbReference>
<evidence type="ECO:0000313" key="7">
    <source>
        <dbReference type="Proteomes" id="UP000756346"/>
    </source>
</evidence>
<sequence length="428" mass="46996">MRILVNGAGVCGPAFACFLLHSSLDCAITIVERSPELRTGGQQIDLRDQGIPVMSRLGLLEVVKQRTVPETGLVFVNDKGQRLGVFGVNDSGKGPQSFVSEYEIMRGDLVQVLYDESLKLAAAFKESGKRSLRYEYGKYATDIQQDNDVAHVVFSDGSRGEYDLVVGADGQGSKTRRIMFGEEAGAKMFESRDLFIGLWTQPKSESDKQHKEALVMPTLGRRLLTIRTGAESGTQSLYAIMGKTQFLRDVQKNQSVEEQKRTWAALFQDCGWESKRMNEGLMAADDYYMSEIGQVKCSSWSKGRSVLLGDAGYCPGPITGLGTTCSLMGAYTLAGALAENPGDFEAAFARYEKDLRPFVNGAQTLPPGIPGILYPSTRFGIACLQWAVWTIALLKIDRFFAFFAPSAKKEYEVPEYPALNLPAVQTSA</sequence>
<evidence type="ECO:0000256" key="2">
    <source>
        <dbReference type="ARBA" id="ARBA00022630"/>
    </source>
</evidence>
<dbReference type="PANTHER" id="PTHR46865">
    <property type="entry name" value="OXIDOREDUCTASE-RELATED"/>
    <property type="match status" value="1"/>
</dbReference>
<dbReference type="Gene3D" id="3.50.50.60">
    <property type="entry name" value="FAD/NAD(P)-binding domain"/>
    <property type="match status" value="1"/>
</dbReference>
<dbReference type="InterPro" id="IPR036188">
    <property type="entry name" value="FAD/NAD-bd_sf"/>
</dbReference>
<evidence type="ECO:0000313" key="6">
    <source>
        <dbReference type="EMBL" id="KAH7027220.1"/>
    </source>
</evidence>
<gene>
    <name evidence="6" type="ORF">B0I36DRAFT_247269</name>
</gene>
<dbReference type="Pfam" id="PF01494">
    <property type="entry name" value="FAD_binding_3"/>
    <property type="match status" value="1"/>
</dbReference>
<keyword evidence="2" id="KW-0285">Flavoprotein</keyword>
<keyword evidence="4" id="KW-0560">Oxidoreductase</keyword>
<dbReference type="AlphaFoldDB" id="A0A9P9BRE8"/>